<dbReference type="EMBL" id="AE017335">
    <property type="protein sequence ID" value="AAT29022.2"/>
    <property type="molecule type" value="Genomic_DNA"/>
</dbReference>
<evidence type="ECO:0000313" key="1">
    <source>
        <dbReference type="EMBL" id="AAT29022.2"/>
    </source>
</evidence>
<proteinExistence type="predicted"/>
<sequence length="59" mass="7115">MKQKQIGFEVNHNEVYRCNKCGGAAWRVVWLSTGRRTITMEWVFVYCPTCDELRRQKYK</sequence>
<dbReference type="AlphaFoldDB" id="A0A6L7HC49"/>
<keyword evidence="1" id="KW-0614">Plasmid</keyword>
<accession>A0A6L7HC49</accession>
<dbReference type="KEGG" id="bar:GBAA_pXO2_0092"/>
<evidence type="ECO:0000313" key="2">
    <source>
        <dbReference type="Proteomes" id="UP000000594"/>
    </source>
</evidence>
<keyword evidence="2" id="KW-1185">Reference proteome</keyword>
<reference evidence="1 2" key="1">
    <citation type="journal article" date="2009" name="J. Bacteriol.">
        <title>The complete genome sequence of Bacillus anthracis Ames 'Ancestor'.</title>
        <authorList>
            <person name="Ravel J."/>
            <person name="Jiang L."/>
            <person name="Stanley S.T."/>
            <person name="Wilson M.R."/>
            <person name="Decker R.S."/>
            <person name="Read T.D."/>
            <person name="Worsham P."/>
            <person name="Keim P.S."/>
            <person name="Salzberg S.L."/>
            <person name="Fraser-Liggett C.M."/>
            <person name="Rasko D.A."/>
        </authorList>
    </citation>
    <scope>NUCLEOTIDE SEQUENCE [LARGE SCALE GENOMIC DNA]</scope>
    <source>
        <strain evidence="2">Ames ancestor</strain>
        <plasmid evidence="2">pXO2</plasmid>
    </source>
</reference>
<accession>Q6F017</accession>
<dbReference type="KEGG" id="banh:HYU01_29415"/>
<protein>
    <submittedName>
        <fullName evidence="1">Conserved domain protein</fullName>
    </submittedName>
</protein>
<organism evidence="1 2">
    <name type="scientific">Bacillus anthracis</name>
    <name type="common">anthrax bacterium</name>
    <dbReference type="NCBI Taxonomy" id="1392"/>
    <lineage>
        <taxon>Bacteria</taxon>
        <taxon>Bacillati</taxon>
        <taxon>Bacillota</taxon>
        <taxon>Bacilli</taxon>
        <taxon>Bacillales</taxon>
        <taxon>Bacillaceae</taxon>
        <taxon>Bacillus</taxon>
        <taxon>Bacillus cereus group</taxon>
    </lineage>
</organism>
<name>A0A6L7HC49_BACAN</name>
<gene>
    <name evidence="1" type="ordered locus">GBAA_pXO2_0092</name>
</gene>
<dbReference type="PATRIC" id="fig|1392.230.peg.5934"/>
<dbReference type="Proteomes" id="UP000000594">
    <property type="component" value="Plasmid pXO2"/>
</dbReference>
<geneLocation type="plasmid" evidence="1 2">
    <name>pXO2</name>
</geneLocation>